<reference evidence="2 3" key="1">
    <citation type="journal article" date="2019" name="Int. J. Syst. Evol. Microbiol.">
        <title>The Global Catalogue of Microorganisms (GCM) 10K type strain sequencing project: providing services to taxonomists for standard genome sequencing and annotation.</title>
        <authorList>
            <consortium name="The Broad Institute Genomics Platform"/>
            <consortium name="The Broad Institute Genome Sequencing Center for Infectious Disease"/>
            <person name="Wu L."/>
            <person name="Ma J."/>
        </authorList>
    </citation>
    <scope>NUCLEOTIDE SEQUENCE [LARGE SCALE GENOMIC DNA]</scope>
    <source>
        <strain evidence="2 3">JCM 15575</strain>
    </source>
</reference>
<proteinExistence type="predicted"/>
<accession>A0ABN2H8R0</accession>
<protein>
    <recommendedName>
        <fullName evidence="4">Asp23/Gls24 family envelope stress response protein</fullName>
    </recommendedName>
</protein>
<name>A0ABN2H8R0_9MICO</name>
<evidence type="ECO:0008006" key="4">
    <source>
        <dbReference type="Google" id="ProtNLM"/>
    </source>
</evidence>
<comment type="caution">
    <text evidence="2">The sequence shown here is derived from an EMBL/GenBank/DDBJ whole genome shotgun (WGS) entry which is preliminary data.</text>
</comment>
<keyword evidence="3" id="KW-1185">Reference proteome</keyword>
<sequence>MRVDQIGSAGGGPSGVAAGETAYPGRIDVKERAVRKVAEEASARTMGVDRSDISVEVSEYGGGIALRLATPLPIPDLDDAAAIAASVPVLERVANLQAELQSTISGIVGRRVTRINITITGATVPPRRRVK</sequence>
<evidence type="ECO:0000256" key="1">
    <source>
        <dbReference type="SAM" id="MobiDB-lite"/>
    </source>
</evidence>
<evidence type="ECO:0000313" key="3">
    <source>
        <dbReference type="Proteomes" id="UP001500596"/>
    </source>
</evidence>
<gene>
    <name evidence="2" type="ORF">GCM10009807_29480</name>
</gene>
<dbReference type="RefSeq" id="WP_344055640.1">
    <property type="nucleotide sequence ID" value="NZ_BAAAPK010000001.1"/>
</dbReference>
<evidence type="ECO:0000313" key="2">
    <source>
        <dbReference type="EMBL" id="GAA1683762.1"/>
    </source>
</evidence>
<dbReference type="EMBL" id="BAAAPK010000001">
    <property type="protein sequence ID" value="GAA1683762.1"/>
    <property type="molecule type" value="Genomic_DNA"/>
</dbReference>
<feature type="region of interest" description="Disordered" evidence="1">
    <location>
        <begin position="1"/>
        <end position="20"/>
    </location>
</feature>
<organism evidence="2 3">
    <name type="scientific">Microbacterium lacus</name>
    <dbReference type="NCBI Taxonomy" id="415217"/>
    <lineage>
        <taxon>Bacteria</taxon>
        <taxon>Bacillati</taxon>
        <taxon>Actinomycetota</taxon>
        <taxon>Actinomycetes</taxon>
        <taxon>Micrococcales</taxon>
        <taxon>Microbacteriaceae</taxon>
        <taxon>Microbacterium</taxon>
    </lineage>
</organism>
<dbReference type="Proteomes" id="UP001500596">
    <property type="component" value="Unassembled WGS sequence"/>
</dbReference>